<dbReference type="InterPro" id="IPR052382">
    <property type="entry name" value="ABHD10_acyl-thioesterase"/>
</dbReference>
<protein>
    <submittedName>
        <fullName evidence="3">Alpha-beta hydrolase superfamily lysophospholipase</fullName>
    </submittedName>
</protein>
<evidence type="ECO:0000259" key="2">
    <source>
        <dbReference type="Pfam" id="PF12146"/>
    </source>
</evidence>
<keyword evidence="1 3" id="KW-0378">Hydrolase</keyword>
<dbReference type="SUPFAM" id="SSF53474">
    <property type="entry name" value="alpha/beta-Hydrolases"/>
    <property type="match status" value="1"/>
</dbReference>
<evidence type="ECO:0000256" key="1">
    <source>
        <dbReference type="ARBA" id="ARBA00022801"/>
    </source>
</evidence>
<comment type="caution">
    <text evidence="3">The sequence shown here is derived from an EMBL/GenBank/DDBJ whole genome shotgun (WGS) entry which is preliminary data.</text>
</comment>
<dbReference type="PANTHER" id="PTHR16138:SF7">
    <property type="entry name" value="PALMITOYL-PROTEIN THIOESTERASE ABHD10, MITOCHONDRIAL"/>
    <property type="match status" value="1"/>
</dbReference>
<name>A0ABU0JJM1_9HYPH</name>
<dbReference type="InterPro" id="IPR022742">
    <property type="entry name" value="Hydrolase_4"/>
</dbReference>
<evidence type="ECO:0000313" key="4">
    <source>
        <dbReference type="Proteomes" id="UP001242480"/>
    </source>
</evidence>
<reference evidence="3 4" key="1">
    <citation type="submission" date="2023-07" db="EMBL/GenBank/DDBJ databases">
        <title>Genomic Encyclopedia of Type Strains, Phase IV (KMG-IV): sequencing the most valuable type-strain genomes for metagenomic binning, comparative biology and taxonomic classification.</title>
        <authorList>
            <person name="Goeker M."/>
        </authorList>
    </citation>
    <scope>NUCLEOTIDE SEQUENCE [LARGE SCALE GENOMIC DNA]</scope>
    <source>
        <strain evidence="3 4">DSM 19619</strain>
    </source>
</reference>
<keyword evidence="4" id="KW-1185">Reference proteome</keyword>
<gene>
    <name evidence="3" type="ORF">QO011_006841</name>
</gene>
<dbReference type="Gene3D" id="3.40.50.1820">
    <property type="entry name" value="alpha/beta hydrolase"/>
    <property type="match status" value="1"/>
</dbReference>
<organism evidence="3 4">
    <name type="scientific">Labrys wisconsinensis</name>
    <dbReference type="NCBI Taxonomy" id="425677"/>
    <lineage>
        <taxon>Bacteria</taxon>
        <taxon>Pseudomonadati</taxon>
        <taxon>Pseudomonadota</taxon>
        <taxon>Alphaproteobacteria</taxon>
        <taxon>Hyphomicrobiales</taxon>
        <taxon>Xanthobacteraceae</taxon>
        <taxon>Labrys</taxon>
    </lineage>
</organism>
<dbReference type="RefSeq" id="WP_307282454.1">
    <property type="nucleotide sequence ID" value="NZ_JAUSVX010000018.1"/>
</dbReference>
<dbReference type="Proteomes" id="UP001242480">
    <property type="component" value="Unassembled WGS sequence"/>
</dbReference>
<dbReference type="InterPro" id="IPR029058">
    <property type="entry name" value="AB_hydrolase_fold"/>
</dbReference>
<dbReference type="Pfam" id="PF12146">
    <property type="entry name" value="Hydrolase_4"/>
    <property type="match status" value="1"/>
</dbReference>
<sequence length="257" mass="27805">MPDPLFLDVGEGIERRRIAWRHQAGRPGSTRPGLVWLGGFRSDMLATKASHLAEWGAQAGRAVTRLDYSGHGESGGRFEDGTIGRWLEEALAVIAAATDGPSILVGSSMGGWIALLAARRLAGTPRAPAGLVLIAPAADFTERLMWAGFPEAVKRQIMEQGSWRRPSAYSDEPYPITRGLIEEGRRHLLLDASIAVGCPVHILQGMADPDVPWPHAMALVERLSTDAVTTTLIKDGDHRLSRPQDLAKLVEAIEEIA</sequence>
<evidence type="ECO:0000313" key="3">
    <source>
        <dbReference type="EMBL" id="MDQ0473805.1"/>
    </source>
</evidence>
<feature type="domain" description="Serine aminopeptidase S33" evidence="2">
    <location>
        <begin position="48"/>
        <end position="151"/>
    </location>
</feature>
<dbReference type="GO" id="GO:0016787">
    <property type="term" value="F:hydrolase activity"/>
    <property type="evidence" value="ECO:0007669"/>
    <property type="project" value="UniProtKB-KW"/>
</dbReference>
<accession>A0ABU0JJM1</accession>
<proteinExistence type="predicted"/>
<dbReference type="PANTHER" id="PTHR16138">
    <property type="entry name" value="MYCOPHENOLIC ACID ACYL-GLUCURONIDE ESTERASE, MITOCHONDRIAL"/>
    <property type="match status" value="1"/>
</dbReference>
<dbReference type="EMBL" id="JAUSVX010000018">
    <property type="protein sequence ID" value="MDQ0473805.1"/>
    <property type="molecule type" value="Genomic_DNA"/>
</dbReference>